<keyword evidence="3 6" id="KW-0812">Transmembrane</keyword>
<keyword evidence="5 6" id="KW-0472">Membrane</keyword>
<feature type="transmembrane region" description="Helical" evidence="6">
    <location>
        <begin position="373"/>
        <end position="392"/>
    </location>
</feature>
<evidence type="ECO:0000256" key="4">
    <source>
        <dbReference type="ARBA" id="ARBA00022989"/>
    </source>
</evidence>
<feature type="transmembrane region" description="Helical" evidence="6">
    <location>
        <begin position="345"/>
        <end position="366"/>
    </location>
</feature>
<evidence type="ECO:0000313" key="8">
    <source>
        <dbReference type="Proteomes" id="UP000463857"/>
    </source>
</evidence>
<feature type="transmembrane region" description="Helical" evidence="6">
    <location>
        <begin position="37"/>
        <end position="66"/>
    </location>
</feature>
<keyword evidence="4 6" id="KW-1133">Transmembrane helix</keyword>
<evidence type="ECO:0000313" key="7">
    <source>
        <dbReference type="EMBL" id="QHC00151.1"/>
    </source>
</evidence>
<feature type="transmembrane region" description="Helical" evidence="6">
    <location>
        <begin position="118"/>
        <end position="141"/>
    </location>
</feature>
<evidence type="ECO:0000256" key="5">
    <source>
        <dbReference type="ARBA" id="ARBA00023136"/>
    </source>
</evidence>
<dbReference type="OrthoDB" id="3728782at2"/>
<proteinExistence type="predicted"/>
<dbReference type="GO" id="GO:0005886">
    <property type="term" value="C:plasma membrane"/>
    <property type="evidence" value="ECO:0007669"/>
    <property type="project" value="UniProtKB-SubCell"/>
</dbReference>
<gene>
    <name evidence="7" type="ORF">EK0264_07600</name>
</gene>
<keyword evidence="8" id="KW-1185">Reference proteome</keyword>
<dbReference type="EMBL" id="CP047156">
    <property type="protein sequence ID" value="QHC00151.1"/>
    <property type="molecule type" value="Genomic_DNA"/>
</dbReference>
<comment type="subcellular location">
    <subcellularLocation>
        <location evidence="1">Cell membrane</location>
        <topology evidence="1">Multi-pass membrane protein</topology>
    </subcellularLocation>
</comment>
<keyword evidence="2" id="KW-1003">Cell membrane</keyword>
<feature type="transmembrane region" description="Helical" evidence="6">
    <location>
        <begin position="398"/>
        <end position="420"/>
    </location>
</feature>
<reference evidence="7 8" key="1">
    <citation type="journal article" date="2018" name="Int. J. Syst. Evol. Microbiol.">
        <title>Epidermidibacterium keratini gen. nov., sp. nov., a member of the family Sporichthyaceae, isolated from keratin epidermis.</title>
        <authorList>
            <person name="Lee D.G."/>
            <person name="Trujillo M.E."/>
            <person name="Kang S."/>
            <person name="Nam J.J."/>
            <person name="Kim Y.J."/>
        </authorList>
    </citation>
    <scope>NUCLEOTIDE SEQUENCE [LARGE SCALE GENOMIC DNA]</scope>
    <source>
        <strain evidence="7 8">EPI-7</strain>
    </source>
</reference>
<dbReference type="PANTHER" id="PTHR30250:SF11">
    <property type="entry name" value="O-ANTIGEN TRANSPORTER-RELATED"/>
    <property type="match status" value="1"/>
</dbReference>
<feature type="transmembrane region" description="Helical" evidence="6">
    <location>
        <begin position="225"/>
        <end position="246"/>
    </location>
</feature>
<evidence type="ECO:0008006" key="9">
    <source>
        <dbReference type="Google" id="ProtNLM"/>
    </source>
</evidence>
<sequence>MSSLLAVLARLVTMAVSLVTGVITTRLILGSTDVEHYALYSLLITIPALLTFTDLGSGAVLVNSIATSDDPRADVQLRYQLTAVGRVLLAFATAAMALNTILLVTGGWLAIFGEAGQIPGAALAAFLCITIFCLGVPLGIWTRLMLGQGRNHIVILLQGLVSPLTLAGVWLMLKFGGDRTESYLAMASYVAMLIVAALGLAITARTTSPLVGSAARMVPWLKRFPSVRVMDVGWPMLAQTVTYPIAVGTQRYILAQFGSARDVAEYGVAGQVFFALNSLVLAAGVALWPHFAKRRHQGSLSTGPFGISLLFAGGIAAATATIWLIGPWLFAFISNGELDVRPATIIAFGAMVTMTAALYPLGMFIMDKPGIRFQVIPTLAMALVSVALAVILTPALGILGPLVAVVIAIAFCQYVPYAIYIRRHRDRLLTSTNSSSE</sequence>
<dbReference type="InParanoid" id="A0A7L4YLK7"/>
<feature type="transmembrane region" description="Helical" evidence="6">
    <location>
        <begin position="87"/>
        <end position="112"/>
    </location>
</feature>
<dbReference type="AlphaFoldDB" id="A0A7L4YLK7"/>
<accession>A0A7L4YLK7</accession>
<dbReference type="InterPro" id="IPR050833">
    <property type="entry name" value="Poly_Biosynth_Transport"/>
</dbReference>
<organism evidence="7 8">
    <name type="scientific">Epidermidibacterium keratini</name>
    <dbReference type="NCBI Taxonomy" id="1891644"/>
    <lineage>
        <taxon>Bacteria</taxon>
        <taxon>Bacillati</taxon>
        <taxon>Actinomycetota</taxon>
        <taxon>Actinomycetes</taxon>
        <taxon>Sporichthyales</taxon>
        <taxon>Sporichthyaceae</taxon>
        <taxon>Epidermidibacterium</taxon>
    </lineage>
</organism>
<feature type="transmembrane region" description="Helical" evidence="6">
    <location>
        <begin position="185"/>
        <end position="204"/>
    </location>
</feature>
<evidence type="ECO:0000256" key="6">
    <source>
        <dbReference type="SAM" id="Phobius"/>
    </source>
</evidence>
<feature type="transmembrane region" description="Helical" evidence="6">
    <location>
        <begin position="153"/>
        <end position="173"/>
    </location>
</feature>
<name>A0A7L4YLK7_9ACTN</name>
<dbReference type="Proteomes" id="UP000463857">
    <property type="component" value="Chromosome"/>
</dbReference>
<evidence type="ECO:0000256" key="1">
    <source>
        <dbReference type="ARBA" id="ARBA00004651"/>
    </source>
</evidence>
<dbReference type="PANTHER" id="PTHR30250">
    <property type="entry name" value="PST FAMILY PREDICTED COLANIC ACID TRANSPORTER"/>
    <property type="match status" value="1"/>
</dbReference>
<feature type="transmembrane region" description="Helical" evidence="6">
    <location>
        <begin position="309"/>
        <end position="333"/>
    </location>
</feature>
<dbReference type="KEGG" id="eke:EK0264_07600"/>
<feature type="transmembrane region" description="Helical" evidence="6">
    <location>
        <begin position="266"/>
        <end position="288"/>
    </location>
</feature>
<protein>
    <recommendedName>
        <fullName evidence="9">Oligosaccharide flippase family protein</fullName>
    </recommendedName>
</protein>
<evidence type="ECO:0000256" key="3">
    <source>
        <dbReference type="ARBA" id="ARBA00022692"/>
    </source>
</evidence>
<dbReference type="RefSeq" id="WP_159544349.1">
    <property type="nucleotide sequence ID" value="NZ_CP047156.1"/>
</dbReference>
<evidence type="ECO:0000256" key="2">
    <source>
        <dbReference type="ARBA" id="ARBA00022475"/>
    </source>
</evidence>